<evidence type="ECO:0000313" key="2">
    <source>
        <dbReference type="EMBL" id="PTM58662.1"/>
    </source>
</evidence>
<dbReference type="InterPro" id="IPR025918">
    <property type="entry name" value="YIEGIA"/>
</dbReference>
<sequence>MGTYTWAIIIGVIAGLMVRIRLLRTDYRQYPTYLHGQIIHLSLGFIAAGLGAIAVPALLTKDYTAITFLVLAAQQFRDVRNMERETLSKLDEMELVQRGASYIEGIALVFEGRNYLVILSAFLVSLTVVLAHWYGGIAVGVVAIVAAGYLRSGKYLEHIADVSLAPLRMEGANLYVDNIYLMNIGLQDNRDRIMEQGVGVVATPKNRNCALTLANIGQRQAILFDVSSVLGVFRDTGEPSLVPLSKLDLDDGRLGILVLPQNRDPERVIQVIKKVPVLESAVRMPTERPEKHFKIR</sequence>
<evidence type="ECO:0000313" key="3">
    <source>
        <dbReference type="Proteomes" id="UP000241639"/>
    </source>
</evidence>
<keyword evidence="1" id="KW-0472">Membrane</keyword>
<dbReference type="Pfam" id="PF14045">
    <property type="entry name" value="YIEGIA"/>
    <property type="match status" value="1"/>
</dbReference>
<keyword evidence="1" id="KW-1133">Transmembrane helix</keyword>
<dbReference type="OrthoDB" id="1846546at2"/>
<name>A0A2T4Z9U6_9BACL</name>
<feature type="transmembrane region" description="Helical" evidence="1">
    <location>
        <begin position="34"/>
        <end position="59"/>
    </location>
</feature>
<evidence type="ECO:0000256" key="1">
    <source>
        <dbReference type="SAM" id="Phobius"/>
    </source>
</evidence>
<evidence type="ECO:0008006" key="4">
    <source>
        <dbReference type="Google" id="ProtNLM"/>
    </source>
</evidence>
<dbReference type="AlphaFoldDB" id="A0A2T4Z9U6"/>
<dbReference type="Proteomes" id="UP000241639">
    <property type="component" value="Unassembled WGS sequence"/>
</dbReference>
<reference evidence="2 3" key="1">
    <citation type="submission" date="2018-04" db="EMBL/GenBank/DDBJ databases">
        <title>Genomic Encyclopedia of Archaeal and Bacterial Type Strains, Phase II (KMG-II): from individual species to whole genera.</title>
        <authorList>
            <person name="Goeker M."/>
        </authorList>
    </citation>
    <scope>NUCLEOTIDE SEQUENCE [LARGE SCALE GENOMIC DNA]</scope>
    <source>
        <strain evidence="2 3">DSM 45169</strain>
    </source>
</reference>
<dbReference type="RefSeq" id="WP_107725436.1">
    <property type="nucleotide sequence ID" value="NZ_PZZP01000001.1"/>
</dbReference>
<accession>A0A2T4Z9U6</accession>
<gene>
    <name evidence="2" type="ORF">C8J48_1249</name>
</gene>
<proteinExistence type="predicted"/>
<dbReference type="EMBL" id="PZZP01000001">
    <property type="protein sequence ID" value="PTM58662.1"/>
    <property type="molecule type" value="Genomic_DNA"/>
</dbReference>
<feature type="transmembrane region" description="Helical" evidence="1">
    <location>
        <begin position="117"/>
        <end position="150"/>
    </location>
</feature>
<keyword evidence="3" id="KW-1185">Reference proteome</keyword>
<protein>
    <recommendedName>
        <fullName evidence="4">YIEGIA protein</fullName>
    </recommendedName>
</protein>
<organism evidence="2 3">
    <name type="scientific">Desmospora activa DSM 45169</name>
    <dbReference type="NCBI Taxonomy" id="1121389"/>
    <lineage>
        <taxon>Bacteria</taxon>
        <taxon>Bacillati</taxon>
        <taxon>Bacillota</taxon>
        <taxon>Bacilli</taxon>
        <taxon>Bacillales</taxon>
        <taxon>Thermoactinomycetaceae</taxon>
        <taxon>Desmospora</taxon>
    </lineage>
</organism>
<keyword evidence="1" id="KW-0812">Transmembrane</keyword>
<comment type="caution">
    <text evidence="2">The sequence shown here is derived from an EMBL/GenBank/DDBJ whole genome shotgun (WGS) entry which is preliminary data.</text>
</comment>
<feature type="transmembrane region" description="Helical" evidence="1">
    <location>
        <begin position="6"/>
        <end position="22"/>
    </location>
</feature>